<gene>
    <name evidence="2" type="ORF">I551_5856</name>
</gene>
<evidence type="ECO:0000313" key="3">
    <source>
        <dbReference type="Proteomes" id="UP000020681"/>
    </source>
</evidence>
<dbReference type="EMBL" id="JAOL01000156">
    <property type="protein sequence ID" value="EUA87671.1"/>
    <property type="molecule type" value="Genomic_DNA"/>
</dbReference>
<dbReference type="Pfam" id="PF00550">
    <property type="entry name" value="PP-binding"/>
    <property type="match status" value="1"/>
</dbReference>
<reference evidence="2 3" key="1">
    <citation type="submission" date="2014-01" db="EMBL/GenBank/DDBJ databases">
        <authorList>
            <person name="Dobos K."/>
            <person name="Lenaerts A."/>
            <person name="Ordway D."/>
            <person name="DeGroote M.A."/>
            <person name="Parker T."/>
            <person name="Sizemore C."/>
            <person name="Tallon L.J."/>
            <person name="Sadzewicz L.K."/>
            <person name="Sengamalay N."/>
            <person name="Fraser C.M."/>
            <person name="Hine E."/>
            <person name="Shefchek K.A."/>
            <person name="Das S.P."/>
            <person name="Tettelin H."/>
        </authorList>
    </citation>
    <scope>NUCLEOTIDE SEQUENCE [LARGE SCALE GENOMIC DNA]</scope>
    <source>
        <strain evidence="2 3">Harvey</strain>
    </source>
</reference>
<dbReference type="SUPFAM" id="SSF47336">
    <property type="entry name" value="ACP-like"/>
    <property type="match status" value="1"/>
</dbReference>
<dbReference type="Proteomes" id="UP000020681">
    <property type="component" value="Unassembled WGS sequence"/>
</dbReference>
<keyword evidence="3" id="KW-1185">Reference proteome</keyword>
<organism evidence="2 3">
    <name type="scientific">Mycobacterium ulcerans str. Harvey</name>
    <dbReference type="NCBI Taxonomy" id="1299332"/>
    <lineage>
        <taxon>Bacteria</taxon>
        <taxon>Bacillati</taxon>
        <taxon>Actinomycetota</taxon>
        <taxon>Actinomycetes</taxon>
        <taxon>Mycobacteriales</taxon>
        <taxon>Mycobacteriaceae</taxon>
        <taxon>Mycobacterium</taxon>
        <taxon>Mycobacterium ulcerans group</taxon>
    </lineage>
</organism>
<dbReference type="InterPro" id="IPR036736">
    <property type="entry name" value="ACP-like_sf"/>
</dbReference>
<dbReference type="InterPro" id="IPR009081">
    <property type="entry name" value="PP-bd_ACP"/>
</dbReference>
<dbReference type="Gene3D" id="1.10.1200.10">
    <property type="entry name" value="ACP-like"/>
    <property type="match status" value="1"/>
</dbReference>
<feature type="domain" description="Carrier" evidence="1">
    <location>
        <begin position="8"/>
        <end position="81"/>
    </location>
</feature>
<evidence type="ECO:0000313" key="2">
    <source>
        <dbReference type="EMBL" id="EUA87671.1"/>
    </source>
</evidence>
<dbReference type="PROSITE" id="PS50075">
    <property type="entry name" value="CARRIER"/>
    <property type="match status" value="1"/>
</dbReference>
<name>A0ABN0QSJ6_MYCUL</name>
<comment type="caution">
    <text evidence="2">The sequence shown here is derived from an EMBL/GenBank/DDBJ whole genome shotgun (WGS) entry which is preliminary data.</text>
</comment>
<protein>
    <submittedName>
        <fullName evidence="2">Phosphopantetheine attachment site family protein</fullName>
    </submittedName>
</protein>
<proteinExistence type="predicted"/>
<accession>A0ABN0QSJ6</accession>
<sequence length="193" mass="21152">MEPLSTEWISRDEIRAAIAAQLDCPAADVADDDDLIQLGLNSIRMMSMAGRWRKRGADITFAQLAATATVQSWHELLNADQLGCAVTAPADRPSCCWNRRHHKPRSRWQRCSTPTGSVALTNKSSAALPPISTLNSTEPESIPSGWNVPCPTWLRCIRCCVPDFSPTGRSRRCPARVGRCSPWSTFGAECGRG</sequence>
<evidence type="ECO:0000259" key="1">
    <source>
        <dbReference type="PROSITE" id="PS50075"/>
    </source>
</evidence>